<dbReference type="RefSeq" id="XP_022585241.1">
    <property type="nucleotide sequence ID" value="XM_022727999.1"/>
</dbReference>
<dbReference type="EMBL" id="KV878336">
    <property type="protein sequence ID" value="OJJ50731.1"/>
    <property type="molecule type" value="Genomic_DNA"/>
</dbReference>
<dbReference type="PANTHER" id="PTHR38116">
    <property type="entry name" value="CHROMOSOME 7, WHOLE GENOME SHOTGUN SEQUENCE"/>
    <property type="match status" value="1"/>
</dbReference>
<sequence length="327" mass="35929">MLKGGQPVAQYLEIQPSPVRGWTPRDEGKLSNAAPLREGISNEVETQQTELINDLTTGSSDSSGNDLVNVGWNDAGDSHSLDMLFCSFPTTSSSSSDDMLRLLPPETTVDPLAVFTLSPTVSGPTECYSTIPETDNSQKTKTTTVLADPYLNTLQSSQTSFNLACLHNARSLGISIEEFYTFKCLTLCSPFYRRASPSDDPKTLLASVSDPGAPVHLQPTLAQVLFPHHPMFDLIPLPVLRERAITLAATSPGLFDPLDLKKDILRGGLVCWGGSGGLGQPWDMRSWEAAPWFLHKWRLLVNGPEGDLWQQSLWWQSMRQQNPAIMN</sequence>
<evidence type="ECO:0000256" key="1">
    <source>
        <dbReference type="SAM" id="MobiDB-lite"/>
    </source>
</evidence>
<dbReference type="AlphaFoldDB" id="A0A1L9SUD0"/>
<evidence type="ECO:0000313" key="3">
    <source>
        <dbReference type="Proteomes" id="UP000184188"/>
    </source>
</evidence>
<dbReference type="PANTHER" id="PTHR38116:SF8">
    <property type="entry name" value="BZIP DOMAIN-CONTAINING PROTEIN"/>
    <property type="match status" value="1"/>
</dbReference>
<dbReference type="GeneID" id="34614463"/>
<feature type="region of interest" description="Disordered" evidence="1">
    <location>
        <begin position="18"/>
        <end position="40"/>
    </location>
</feature>
<dbReference type="VEuPathDB" id="FungiDB:ASPZODRAFT_253711"/>
<reference evidence="3" key="1">
    <citation type="journal article" date="2017" name="Genome Biol.">
        <title>Comparative genomics reveals high biological diversity and specific adaptations in the industrially and medically important fungal genus Aspergillus.</title>
        <authorList>
            <person name="de Vries R.P."/>
            <person name="Riley R."/>
            <person name="Wiebenga A."/>
            <person name="Aguilar-Osorio G."/>
            <person name="Amillis S."/>
            <person name="Uchima C.A."/>
            <person name="Anderluh G."/>
            <person name="Asadollahi M."/>
            <person name="Askin M."/>
            <person name="Barry K."/>
            <person name="Battaglia E."/>
            <person name="Bayram O."/>
            <person name="Benocci T."/>
            <person name="Braus-Stromeyer S.A."/>
            <person name="Caldana C."/>
            <person name="Canovas D."/>
            <person name="Cerqueira G.C."/>
            <person name="Chen F."/>
            <person name="Chen W."/>
            <person name="Choi C."/>
            <person name="Clum A."/>
            <person name="Dos Santos R.A."/>
            <person name="Damasio A.R."/>
            <person name="Diallinas G."/>
            <person name="Emri T."/>
            <person name="Fekete E."/>
            <person name="Flipphi M."/>
            <person name="Freyberg S."/>
            <person name="Gallo A."/>
            <person name="Gournas C."/>
            <person name="Habgood R."/>
            <person name="Hainaut M."/>
            <person name="Harispe M.L."/>
            <person name="Henrissat B."/>
            <person name="Hilden K.S."/>
            <person name="Hope R."/>
            <person name="Hossain A."/>
            <person name="Karabika E."/>
            <person name="Karaffa L."/>
            <person name="Karanyi Z."/>
            <person name="Krasevec N."/>
            <person name="Kuo A."/>
            <person name="Kusch H."/>
            <person name="LaButti K."/>
            <person name="Lagendijk E.L."/>
            <person name="Lapidus A."/>
            <person name="Levasseur A."/>
            <person name="Lindquist E."/>
            <person name="Lipzen A."/>
            <person name="Logrieco A.F."/>
            <person name="MacCabe A."/>
            <person name="Maekelae M.R."/>
            <person name="Malavazi I."/>
            <person name="Melin P."/>
            <person name="Meyer V."/>
            <person name="Mielnichuk N."/>
            <person name="Miskei M."/>
            <person name="Molnar A.P."/>
            <person name="Mule G."/>
            <person name="Ngan C.Y."/>
            <person name="Orejas M."/>
            <person name="Orosz E."/>
            <person name="Ouedraogo J.P."/>
            <person name="Overkamp K.M."/>
            <person name="Park H.-S."/>
            <person name="Perrone G."/>
            <person name="Piumi F."/>
            <person name="Punt P.J."/>
            <person name="Ram A.F."/>
            <person name="Ramon A."/>
            <person name="Rauscher S."/>
            <person name="Record E."/>
            <person name="Riano-Pachon D.M."/>
            <person name="Robert V."/>
            <person name="Roehrig J."/>
            <person name="Ruller R."/>
            <person name="Salamov A."/>
            <person name="Salih N.S."/>
            <person name="Samson R.A."/>
            <person name="Sandor E."/>
            <person name="Sanguinetti M."/>
            <person name="Schuetze T."/>
            <person name="Sepcic K."/>
            <person name="Shelest E."/>
            <person name="Sherlock G."/>
            <person name="Sophianopoulou V."/>
            <person name="Squina F.M."/>
            <person name="Sun H."/>
            <person name="Susca A."/>
            <person name="Todd R.B."/>
            <person name="Tsang A."/>
            <person name="Unkles S.E."/>
            <person name="van de Wiele N."/>
            <person name="van Rossen-Uffink D."/>
            <person name="Oliveira J.V."/>
            <person name="Vesth T.C."/>
            <person name="Visser J."/>
            <person name="Yu J.-H."/>
            <person name="Zhou M."/>
            <person name="Andersen M.R."/>
            <person name="Archer D.B."/>
            <person name="Baker S.E."/>
            <person name="Benoit I."/>
            <person name="Brakhage A.A."/>
            <person name="Braus G.H."/>
            <person name="Fischer R."/>
            <person name="Frisvad J.C."/>
            <person name="Goldman G.H."/>
            <person name="Houbraken J."/>
            <person name="Oakley B."/>
            <person name="Pocsi I."/>
            <person name="Scazzocchio C."/>
            <person name="Seiboth B."/>
            <person name="vanKuyk P.A."/>
            <person name="Wortman J."/>
            <person name="Dyer P.S."/>
            <person name="Grigoriev I.V."/>
        </authorList>
    </citation>
    <scope>NUCLEOTIDE SEQUENCE [LARGE SCALE GENOMIC DNA]</scope>
    <source>
        <strain evidence="3">CBS 506.65</strain>
    </source>
</reference>
<dbReference type="STRING" id="1073090.A0A1L9SUD0"/>
<organism evidence="2 3">
    <name type="scientific">Penicilliopsis zonata CBS 506.65</name>
    <dbReference type="NCBI Taxonomy" id="1073090"/>
    <lineage>
        <taxon>Eukaryota</taxon>
        <taxon>Fungi</taxon>
        <taxon>Dikarya</taxon>
        <taxon>Ascomycota</taxon>
        <taxon>Pezizomycotina</taxon>
        <taxon>Eurotiomycetes</taxon>
        <taxon>Eurotiomycetidae</taxon>
        <taxon>Eurotiales</taxon>
        <taxon>Aspergillaceae</taxon>
        <taxon>Penicilliopsis</taxon>
    </lineage>
</organism>
<evidence type="ECO:0000313" key="2">
    <source>
        <dbReference type="EMBL" id="OJJ50731.1"/>
    </source>
</evidence>
<gene>
    <name evidence="2" type="ORF">ASPZODRAFT_253711</name>
</gene>
<name>A0A1L9SUD0_9EURO</name>
<keyword evidence="3" id="KW-1185">Reference proteome</keyword>
<proteinExistence type="predicted"/>
<accession>A0A1L9SUD0</accession>
<dbReference type="InterPro" id="IPR021833">
    <property type="entry name" value="DUF3425"/>
</dbReference>
<dbReference type="Proteomes" id="UP000184188">
    <property type="component" value="Unassembled WGS sequence"/>
</dbReference>
<dbReference type="Pfam" id="PF11905">
    <property type="entry name" value="DUF3425"/>
    <property type="match status" value="1"/>
</dbReference>
<protein>
    <submittedName>
        <fullName evidence="2">Uncharacterized protein</fullName>
    </submittedName>
</protein>
<dbReference type="OrthoDB" id="5973539at2759"/>